<comment type="cofactor">
    <cofactor evidence="1">
        <name>NAD(+)</name>
        <dbReference type="ChEBI" id="CHEBI:57540"/>
    </cofactor>
</comment>
<name>Z4WYK6_9PORP</name>
<protein>
    <submittedName>
        <fullName evidence="8">Oxidoreductase, NAD-binding domain protein</fullName>
    </submittedName>
</protein>
<dbReference type="InterPro" id="IPR036291">
    <property type="entry name" value="NAD(P)-bd_dom_sf"/>
</dbReference>
<dbReference type="EMBL" id="JDFF01000012">
    <property type="protein sequence ID" value="EWC92554.1"/>
    <property type="molecule type" value="Genomic_DNA"/>
</dbReference>
<evidence type="ECO:0000256" key="1">
    <source>
        <dbReference type="ARBA" id="ARBA00001911"/>
    </source>
</evidence>
<dbReference type="PANTHER" id="PTHR43818">
    <property type="entry name" value="BCDNA.GH03377"/>
    <property type="match status" value="1"/>
</dbReference>
<dbReference type="Pfam" id="PF21252">
    <property type="entry name" value="Glyco_hydro_109_C"/>
    <property type="match status" value="2"/>
</dbReference>
<dbReference type="SUPFAM" id="SSF55347">
    <property type="entry name" value="Glyceraldehyde-3-phosphate dehydrogenase-like, C-terminal domain"/>
    <property type="match status" value="1"/>
</dbReference>
<dbReference type="GO" id="GO:0000166">
    <property type="term" value="F:nucleotide binding"/>
    <property type="evidence" value="ECO:0007669"/>
    <property type="project" value="InterPro"/>
</dbReference>
<feature type="domain" description="Gfo/Idh/MocA-like oxidoreductase N-terminal" evidence="6">
    <location>
        <begin position="17"/>
        <end position="139"/>
    </location>
</feature>
<accession>Z4WYK6</accession>
<evidence type="ECO:0000256" key="5">
    <source>
        <dbReference type="ARBA" id="ARBA00023295"/>
    </source>
</evidence>
<evidence type="ECO:0000256" key="4">
    <source>
        <dbReference type="ARBA" id="ARBA00023027"/>
    </source>
</evidence>
<evidence type="ECO:0000313" key="9">
    <source>
        <dbReference type="Proteomes" id="UP000023482"/>
    </source>
</evidence>
<sequence>MNERSTPSSSHSSLPILRVALIGLGSRGLRTLQRYRHLDGVSVVAVADKEPKQIAEAQALLHAQGMPAPLCSSTEVQDIFQRGDVDLVLVCTDWFSHAHLAVEAMEAGKHVAVEVPAAVTLEECWQIVEVSRRTGRCFFLLENCCFDPFHLHTLELVGSGHLGEIKHSEGAYLHDLHTWEREHASEVPLYRWMDEGHPFTSGNAYPTHGIGPMSQLLGIHRGDRFTELYATSALPEQPLSRRLSTILLRTARGRTALLQLDLSTPRPYSRLQSVMGTEGYLCKYPSPHLQLSSLPEALRGDAVADFLARSAPSPMDRWIKEGQAKGVENVMNYVMDAHLIDCLKRGIPPAISVEDAALWSSIIELSAWSEETNRPVPIPDFTQDRPAR</sequence>
<dbReference type="AlphaFoldDB" id="Z4WYK6"/>
<dbReference type="PATRIC" id="fig|887901.3.peg.792"/>
<dbReference type="InterPro" id="IPR049303">
    <property type="entry name" value="Glyco_hydro_109_C"/>
</dbReference>
<evidence type="ECO:0000259" key="6">
    <source>
        <dbReference type="Pfam" id="PF01408"/>
    </source>
</evidence>
<evidence type="ECO:0000256" key="2">
    <source>
        <dbReference type="ARBA" id="ARBA00009329"/>
    </source>
</evidence>
<dbReference type="OrthoDB" id="9771072at2"/>
<dbReference type="Gene3D" id="3.40.50.720">
    <property type="entry name" value="NAD(P)-binding Rossmann-like Domain"/>
    <property type="match status" value="1"/>
</dbReference>
<evidence type="ECO:0000313" key="8">
    <source>
        <dbReference type="EMBL" id="EWC92554.1"/>
    </source>
</evidence>
<dbReference type="Proteomes" id="UP000023482">
    <property type="component" value="Unassembled WGS sequence"/>
</dbReference>
<dbReference type="GO" id="GO:0016798">
    <property type="term" value="F:hydrolase activity, acting on glycosyl bonds"/>
    <property type="evidence" value="ECO:0007669"/>
    <property type="project" value="UniProtKB-KW"/>
</dbReference>
<dbReference type="SUPFAM" id="SSF51735">
    <property type="entry name" value="NAD(P)-binding Rossmann-fold domains"/>
    <property type="match status" value="1"/>
</dbReference>
<keyword evidence="4" id="KW-0520">NAD</keyword>
<keyword evidence="9" id="KW-1185">Reference proteome</keyword>
<dbReference type="InterPro" id="IPR050463">
    <property type="entry name" value="Gfo/Idh/MocA_oxidrdct_glycsds"/>
</dbReference>
<evidence type="ECO:0000259" key="7">
    <source>
        <dbReference type="Pfam" id="PF21252"/>
    </source>
</evidence>
<dbReference type="PANTHER" id="PTHR43818:SF1">
    <property type="entry name" value="GLYCOSYL HYDROLASE FAMILY 109 PROTEIN"/>
    <property type="match status" value="1"/>
</dbReference>
<evidence type="ECO:0000256" key="3">
    <source>
        <dbReference type="ARBA" id="ARBA00022801"/>
    </source>
</evidence>
<keyword evidence="5" id="KW-0326">Glycosidase</keyword>
<feature type="domain" description="Glycosyl hydrolase 109 C-terminal" evidence="7">
    <location>
        <begin position="244"/>
        <end position="284"/>
    </location>
</feature>
<proteinExistence type="inferred from homology"/>
<gene>
    <name evidence="8" type="ORF">HMPREF0636_1600</name>
</gene>
<feature type="domain" description="Glycosyl hydrolase 109 C-terminal" evidence="7">
    <location>
        <begin position="152"/>
        <end position="233"/>
    </location>
</feature>
<organism evidence="8 9">
    <name type="scientific">Porphyromonas catoniae ATCC 51270</name>
    <dbReference type="NCBI Taxonomy" id="887901"/>
    <lineage>
        <taxon>Bacteria</taxon>
        <taxon>Pseudomonadati</taxon>
        <taxon>Bacteroidota</taxon>
        <taxon>Bacteroidia</taxon>
        <taxon>Bacteroidales</taxon>
        <taxon>Porphyromonadaceae</taxon>
        <taxon>Porphyromonas</taxon>
    </lineage>
</organism>
<dbReference type="Gene3D" id="3.30.360.10">
    <property type="entry name" value="Dihydrodipicolinate Reductase, domain 2"/>
    <property type="match status" value="1"/>
</dbReference>
<dbReference type="RefSeq" id="WP_052328735.1">
    <property type="nucleotide sequence ID" value="NZ_JDFF01000012.1"/>
</dbReference>
<dbReference type="InterPro" id="IPR000683">
    <property type="entry name" value="Gfo/Idh/MocA-like_OxRdtase_N"/>
</dbReference>
<keyword evidence="3" id="KW-0378">Hydrolase</keyword>
<dbReference type="Pfam" id="PF01408">
    <property type="entry name" value="GFO_IDH_MocA"/>
    <property type="match status" value="1"/>
</dbReference>
<comment type="caution">
    <text evidence="8">The sequence shown here is derived from an EMBL/GenBank/DDBJ whole genome shotgun (WGS) entry which is preliminary data.</text>
</comment>
<comment type="similarity">
    <text evidence="2">Belongs to the Gfo/Idh/MocA family. Glycosyl hydrolase 109 subfamily.</text>
</comment>
<reference evidence="8 9" key="1">
    <citation type="submission" date="2014-01" db="EMBL/GenBank/DDBJ databases">
        <authorList>
            <person name="Durkin A.S."/>
            <person name="McCorrison J."/>
            <person name="Torralba M."/>
            <person name="Gillis M."/>
            <person name="Haft D.H."/>
            <person name="Methe B."/>
            <person name="Sutton G."/>
            <person name="Nelson K.E."/>
        </authorList>
    </citation>
    <scope>NUCLEOTIDE SEQUENCE [LARGE SCALE GENOMIC DNA]</scope>
    <source>
        <strain evidence="8 9">ATCC 51270</strain>
    </source>
</reference>